<organism evidence="2 3">
    <name type="scientific">Peribacillus faecalis</name>
    <dbReference type="NCBI Taxonomy" id="2772559"/>
    <lineage>
        <taxon>Bacteria</taxon>
        <taxon>Bacillati</taxon>
        <taxon>Bacillota</taxon>
        <taxon>Bacilli</taxon>
        <taxon>Bacillales</taxon>
        <taxon>Bacillaceae</taxon>
        <taxon>Peribacillus</taxon>
    </lineage>
</organism>
<sequence>MEIDKQDLYEVVEVTMEAKSVNKIGNIWGTIIIVILSIPYAFVWGIELDGGILLKTFLAYFVFILLHELLHLFGYVCIGKVKLNEVKLGVFWKHLMPYALCKVPLKINHYRIALFLPVILGVGPMAYGYAYGSGFYFMIGLLMFGGSFGDFIILWMLRNFRKEVYIQEHHSKIGCYVHVPK</sequence>
<feature type="transmembrane region" description="Helical" evidence="1">
    <location>
        <begin position="26"/>
        <end position="46"/>
    </location>
</feature>
<gene>
    <name evidence="2" type="ORF">IEO70_12455</name>
</gene>
<evidence type="ECO:0000256" key="1">
    <source>
        <dbReference type="SAM" id="Phobius"/>
    </source>
</evidence>
<evidence type="ECO:0000313" key="2">
    <source>
        <dbReference type="EMBL" id="MBD3109160.1"/>
    </source>
</evidence>
<protein>
    <submittedName>
        <fullName evidence="2">DUF3267 domain-containing protein</fullName>
    </submittedName>
</protein>
<keyword evidence="1" id="KW-1133">Transmembrane helix</keyword>
<proteinExistence type="predicted"/>
<dbReference type="AlphaFoldDB" id="A0A927HAX4"/>
<dbReference type="InterPro" id="IPR021683">
    <property type="entry name" value="DUF3267"/>
</dbReference>
<comment type="caution">
    <text evidence="2">The sequence shown here is derived from an EMBL/GenBank/DDBJ whole genome shotgun (WGS) entry which is preliminary data.</text>
</comment>
<evidence type="ECO:0000313" key="3">
    <source>
        <dbReference type="Proteomes" id="UP000602076"/>
    </source>
</evidence>
<dbReference type="RefSeq" id="WP_190998700.1">
    <property type="nucleotide sequence ID" value="NZ_JACXSI010000029.1"/>
</dbReference>
<dbReference type="Pfam" id="PF11667">
    <property type="entry name" value="DUF3267"/>
    <property type="match status" value="1"/>
</dbReference>
<keyword evidence="3" id="KW-1185">Reference proteome</keyword>
<reference evidence="2" key="1">
    <citation type="submission" date="2020-09" db="EMBL/GenBank/DDBJ databases">
        <title>Bacillus faecalis sp. nov., a moderately halophilic bacterium isolated from cow faeces.</title>
        <authorList>
            <person name="Jiang L."/>
            <person name="Lee J."/>
        </authorList>
    </citation>
    <scope>NUCLEOTIDE SEQUENCE</scope>
    <source>
        <strain evidence="2">AGMB 02131</strain>
    </source>
</reference>
<dbReference type="EMBL" id="JACXSI010000029">
    <property type="protein sequence ID" value="MBD3109160.1"/>
    <property type="molecule type" value="Genomic_DNA"/>
</dbReference>
<name>A0A927HAX4_9BACI</name>
<accession>A0A927HAX4</accession>
<keyword evidence="1" id="KW-0472">Membrane</keyword>
<feature type="transmembrane region" description="Helical" evidence="1">
    <location>
        <begin position="112"/>
        <end position="129"/>
    </location>
</feature>
<feature type="transmembrane region" description="Helical" evidence="1">
    <location>
        <begin position="58"/>
        <end position="78"/>
    </location>
</feature>
<dbReference type="Proteomes" id="UP000602076">
    <property type="component" value="Unassembled WGS sequence"/>
</dbReference>
<feature type="transmembrane region" description="Helical" evidence="1">
    <location>
        <begin position="135"/>
        <end position="157"/>
    </location>
</feature>
<keyword evidence="1" id="KW-0812">Transmembrane</keyword>